<feature type="compositionally biased region" description="Basic and acidic residues" evidence="1">
    <location>
        <begin position="332"/>
        <end position="345"/>
    </location>
</feature>
<evidence type="ECO:0008006" key="3">
    <source>
        <dbReference type="Google" id="ProtNLM"/>
    </source>
</evidence>
<proteinExistence type="predicted"/>
<feature type="region of interest" description="Disordered" evidence="1">
    <location>
        <begin position="332"/>
        <end position="352"/>
    </location>
</feature>
<gene>
    <name evidence="2" type="ORF">LCGC14_1371700</name>
</gene>
<organism evidence="2">
    <name type="scientific">marine sediment metagenome</name>
    <dbReference type="NCBI Taxonomy" id="412755"/>
    <lineage>
        <taxon>unclassified sequences</taxon>
        <taxon>metagenomes</taxon>
        <taxon>ecological metagenomes</taxon>
    </lineage>
</organism>
<sequence>MVKENQALEFQKMQEFLDDMREVVFSNELPQSISNQILALTEEYRLWQILVNTPRSWVDEKTKEVLLRENNNDLQTKYKEYHELRIELDDSIEQWKKDIEKNSLEEEKEFYLSCGNSNLAKLIDNGFITRQILGISRLVADLDSDSISLRNMVNHIKKQQSFITREIFVCYDGAPYDYEEELQKHRDDELSRASVNSKDGEVVFCHHGRIPANDSKDRHEFFDRMSGVKKRAKDDIMSGEFFQWMERKLDNCQHVAEVAENVVIHQKRNPKETSVTFFELEECHVRLRKIYNTIALYFYNATYSPIVSGYGLTKNLDKPWIDSDRISEIHEMDREKEKEDSERLSKCFGGIK</sequence>
<protein>
    <recommendedName>
        <fullName evidence="3">HEPN AbiU2-like domain-containing protein</fullName>
    </recommendedName>
</protein>
<dbReference type="AlphaFoldDB" id="A0A0F9K5K3"/>
<comment type="caution">
    <text evidence="2">The sequence shown here is derived from an EMBL/GenBank/DDBJ whole genome shotgun (WGS) entry which is preliminary data.</text>
</comment>
<evidence type="ECO:0000313" key="2">
    <source>
        <dbReference type="EMBL" id="KKM77273.1"/>
    </source>
</evidence>
<reference evidence="2" key="1">
    <citation type="journal article" date="2015" name="Nature">
        <title>Complex archaea that bridge the gap between prokaryotes and eukaryotes.</title>
        <authorList>
            <person name="Spang A."/>
            <person name="Saw J.H."/>
            <person name="Jorgensen S.L."/>
            <person name="Zaremba-Niedzwiedzka K."/>
            <person name="Martijn J."/>
            <person name="Lind A.E."/>
            <person name="van Eijk R."/>
            <person name="Schleper C."/>
            <person name="Guy L."/>
            <person name="Ettema T.J."/>
        </authorList>
    </citation>
    <scope>NUCLEOTIDE SEQUENCE</scope>
</reference>
<accession>A0A0F9K5K3</accession>
<name>A0A0F9K5K3_9ZZZZ</name>
<dbReference type="EMBL" id="LAZR01008668">
    <property type="protein sequence ID" value="KKM77273.1"/>
    <property type="molecule type" value="Genomic_DNA"/>
</dbReference>
<evidence type="ECO:0000256" key="1">
    <source>
        <dbReference type="SAM" id="MobiDB-lite"/>
    </source>
</evidence>